<protein>
    <submittedName>
        <fullName evidence="1">Uncharacterized protein</fullName>
    </submittedName>
</protein>
<dbReference type="Proteomes" id="UP000018886">
    <property type="component" value="Segment"/>
</dbReference>
<proteinExistence type="predicted"/>
<organism evidence="1 2">
    <name type="scientific">Achromobacter phage JWDelta</name>
    <dbReference type="NCBI Taxonomy" id="1416008"/>
    <lineage>
        <taxon>Viruses</taxon>
        <taxon>Duplodnaviria</taxon>
        <taxon>Heunggongvirae</taxon>
        <taxon>Uroviricota</taxon>
        <taxon>Caudoviricetes</taxon>
        <taxon>Schitoviridae</taxon>
        <taxon>Rothmandenesvirinae</taxon>
        <taxon>Jwalphavirus</taxon>
        <taxon>Jwalphavirus jwalpha</taxon>
    </lineage>
</organism>
<evidence type="ECO:0000313" key="1">
    <source>
        <dbReference type="EMBL" id="AHC56571.1"/>
    </source>
</evidence>
<gene>
    <name evidence="1" type="ORF">JJJA_0055</name>
</gene>
<name>V9SI61_9CAUD</name>
<reference evidence="1 2" key="1">
    <citation type="journal article" date="2014" name="Virol. J.">
        <title>First genome sequences of Achromobacter phages reveal new members of the N4 family.</title>
        <authorList>
            <person name="Wittmann J."/>
            <person name="Dreiseikelmann B."/>
            <person name="Rohde M."/>
            <person name="Meier-Kolthoff J.P."/>
            <person name="Bunk B."/>
            <person name="Rohde C."/>
        </authorList>
    </citation>
    <scope>NUCLEOTIDE SEQUENCE [LARGE SCALE GENOMIC DNA]</scope>
</reference>
<dbReference type="EMBL" id="KF787094">
    <property type="protein sequence ID" value="AHC56571.1"/>
    <property type="molecule type" value="Genomic_DNA"/>
</dbReference>
<accession>V9SI61</accession>
<evidence type="ECO:0000313" key="2">
    <source>
        <dbReference type="Proteomes" id="UP000018886"/>
    </source>
</evidence>
<sequence>MAAENSGGRVNYYLVEVKNPQRENQRPYQAECEDIIHALGMTFDEGNIFKEVWRQAAARQGRAKEGNTALRGAQKLVHYANRILRHLTMASPADGWIEWDGKKTFPDQLPGPNTGVYYITRDGKRHGPILASELMWQYSQVPFEDAQILRFRIS</sequence>